<protein>
    <submittedName>
        <fullName evidence="2">Uncharacterized protein</fullName>
    </submittedName>
</protein>
<dbReference type="AlphaFoldDB" id="A0A1L2ZNR4"/>
<dbReference type="RefSeq" id="WP_071894266.1">
    <property type="nucleotide sequence ID" value="NZ_CP018135.1"/>
</dbReference>
<evidence type="ECO:0000313" key="2">
    <source>
        <dbReference type="EMBL" id="APF40789.1"/>
    </source>
</evidence>
<sequence>MTNENQKWDREILENDDAALRSALTELQMMGSVEAPTPTGELADILDGKKPVNFVAAFKKRGGGPISGGLAGILIASVGLSGVAAASPQVRDFITGSSAHVVTEIAEQFGYRPADDFFTGPSIVDLHTHTHVLVSPDASSSVMVDRHVETFGALYSAHADEVTLSTGSSTSTTISTDSAAGDALTTSPSASSSVGSNSTASSGVSSDSGAQKTTSAAVKAGASSNAIQSAVDGAATVGSAATKDRAVTGDGLVNGGSAVNGDNAVSGANSATGIKDRARDATGGGLAAGSSDDLVEDISSPISGSAGKIADDSTNGLVSGVAGSAAQQSRRVVQGITTDQGVTTGQGTVTDSGTVARQGVTARSVLPEQPATPKSVPEDSFVTKASRMDSVLVNHSADQSSVANSEAAKPAVTESAADAVASNGTDSRGVASIELPAKPEAPAK</sequence>
<evidence type="ECO:0000256" key="1">
    <source>
        <dbReference type="SAM" id="MobiDB-lite"/>
    </source>
</evidence>
<dbReference type="EMBL" id="CP018135">
    <property type="protein sequence ID" value="APF40789.1"/>
    <property type="molecule type" value="Genomic_DNA"/>
</dbReference>
<dbReference type="Proteomes" id="UP000183530">
    <property type="component" value="Chromosome"/>
</dbReference>
<feature type="compositionally biased region" description="Low complexity" evidence="1">
    <location>
        <begin position="166"/>
        <end position="178"/>
    </location>
</feature>
<accession>A0A1L2ZNR4</accession>
<organism evidence="2 3">
    <name type="scientific">Neomicrococcus aestuarii</name>
    <dbReference type="NCBI Taxonomy" id="556325"/>
    <lineage>
        <taxon>Bacteria</taxon>
        <taxon>Bacillati</taxon>
        <taxon>Actinomycetota</taxon>
        <taxon>Actinomycetes</taxon>
        <taxon>Micrococcales</taxon>
        <taxon>Micrococcaceae</taxon>
        <taxon>Neomicrococcus</taxon>
    </lineage>
</organism>
<dbReference type="KEGG" id="nae:BHE16_06950"/>
<reference evidence="2 3" key="1">
    <citation type="submission" date="2016-11" db="EMBL/GenBank/DDBJ databases">
        <title>Genome sequencing of Zhihengliuella aestuarii B18 antagonistic to Plasmodiophora brassicae.</title>
        <authorList>
            <person name="Luo Y."/>
        </authorList>
    </citation>
    <scope>NUCLEOTIDE SEQUENCE [LARGE SCALE GENOMIC DNA]</scope>
    <source>
        <strain evidence="2 3">B18</strain>
    </source>
</reference>
<keyword evidence="3" id="KW-1185">Reference proteome</keyword>
<feature type="compositionally biased region" description="Low complexity" evidence="1">
    <location>
        <begin position="185"/>
        <end position="210"/>
    </location>
</feature>
<feature type="region of interest" description="Disordered" evidence="1">
    <location>
        <begin position="392"/>
        <end position="444"/>
    </location>
</feature>
<feature type="region of interest" description="Disordered" evidence="1">
    <location>
        <begin position="166"/>
        <end position="210"/>
    </location>
</feature>
<dbReference type="STRING" id="556325.BHE16_06950"/>
<proteinExistence type="predicted"/>
<name>A0A1L2ZNR4_9MICC</name>
<evidence type="ECO:0000313" key="3">
    <source>
        <dbReference type="Proteomes" id="UP000183530"/>
    </source>
</evidence>
<feature type="region of interest" description="Disordered" evidence="1">
    <location>
        <begin position="247"/>
        <end position="269"/>
    </location>
</feature>
<gene>
    <name evidence="2" type="ORF">BHE16_06950</name>
</gene>